<name>A0ABY6J4S4_9BACT</name>
<dbReference type="InterPro" id="IPR008928">
    <property type="entry name" value="6-hairpin_glycosidase_sf"/>
</dbReference>
<dbReference type="CDD" id="cd03822">
    <property type="entry name" value="GT4_mannosyltransferase-like"/>
    <property type="match status" value="1"/>
</dbReference>
<evidence type="ECO:0000313" key="4">
    <source>
        <dbReference type="Proteomes" id="UP001162741"/>
    </source>
</evidence>
<dbReference type="Gene3D" id="3.40.50.2000">
    <property type="entry name" value="Glycogen Phosphorylase B"/>
    <property type="match status" value="2"/>
</dbReference>
<dbReference type="InterPro" id="IPR028098">
    <property type="entry name" value="Glyco_trans_4-like_N"/>
</dbReference>
<proteinExistence type="predicted"/>
<dbReference type="GO" id="GO:0016757">
    <property type="term" value="F:glycosyltransferase activity"/>
    <property type="evidence" value="ECO:0007669"/>
    <property type="project" value="UniProtKB-KW"/>
</dbReference>
<feature type="domain" description="Glycosyltransferase subfamily 4-like N-terminal" evidence="2">
    <location>
        <begin position="38"/>
        <end position="170"/>
    </location>
</feature>
<gene>
    <name evidence="3" type="ORF">MKQ68_06220</name>
</gene>
<organism evidence="3 4">
    <name type="scientific">Chitinophaga horti</name>
    <dbReference type="NCBI Taxonomy" id="2920382"/>
    <lineage>
        <taxon>Bacteria</taxon>
        <taxon>Pseudomonadati</taxon>
        <taxon>Bacteroidota</taxon>
        <taxon>Chitinophagia</taxon>
        <taxon>Chitinophagales</taxon>
        <taxon>Chitinophagaceae</taxon>
        <taxon>Chitinophaga</taxon>
    </lineage>
</organism>
<keyword evidence="4" id="KW-1185">Reference proteome</keyword>
<evidence type="ECO:0000313" key="3">
    <source>
        <dbReference type="EMBL" id="UYQ94684.1"/>
    </source>
</evidence>
<reference evidence="3" key="1">
    <citation type="submission" date="2022-10" db="EMBL/GenBank/DDBJ databases">
        <title>Chitinophaga sp. nov., isolated from soil.</title>
        <authorList>
            <person name="Jeon C.O."/>
        </authorList>
    </citation>
    <scope>NUCLEOTIDE SEQUENCE</scope>
    <source>
        <strain evidence="3">R8</strain>
    </source>
</reference>
<dbReference type="PROSITE" id="PS51257">
    <property type="entry name" value="PROKAR_LIPOPROTEIN"/>
    <property type="match status" value="1"/>
</dbReference>
<dbReference type="RefSeq" id="WP_264282540.1">
    <property type="nucleotide sequence ID" value="NZ_CP107006.1"/>
</dbReference>
<accession>A0ABY6J4S4</accession>
<feature type="domain" description="Glycosyl transferase family 1" evidence="1">
    <location>
        <begin position="189"/>
        <end position="355"/>
    </location>
</feature>
<sequence>MKIAYIASYPPRECGIATFTNHLVQSMVACGSKEEKPEVAVIAINDSDQKYDYPSEVEHVIRQQHLEDYHEAARFINQSGADICIVQHEFGIFGGDNGVYLLPLLHALEIPFFVTFHTVLKEPSFIQKSIVREIAQRASRIVVMSQLAIDFLVNIYGVSSEKVQLIEHGVPDFSELTNPQQYLVSNTLKRKLIFTFGLLSRNKGIETVIQALPAVIEKHPDVLYIVAGATHPAVLRHAGDEYRDSLQKMVEDLQLENHVLFLNRFLSEKELFAYLTCCDIYVTPYLSEAQITSGTLTYALGAGSAVISTPYWYAKELLANDRGLLFDFKNSQQLAKCVNDLLDTPGKLRELKQNSATYGKKLQWSQMGARYRQLARKILATPRPTVVNTKPIPDITNISPLNLSHIRRLTDDTGIVQHAKYGIPNLKEGYCLDDNSRALMMMLMAQHYRRNKESLELITTYLSFIQYMQREDGNFRNFLSFSRQYLDEVGSEDSFGRTVWALGYLVRFAPNNSYREFAQELFHRSTQHFATMEHLRGRANAAIGVSHYLAYHPTDEGMFKLLDILIQPLLDSYDRNHTDDWRWFEYNMSYDNGILPLALLHAYEVTGDERTYRIAMESIEFLEQITMCDGYLTPVGNDGWHQPGKCSPKYDQQAIETMAMVLLYQQAYAVSNERDHLEKMYTAYRWFLGENSLRVPLYDSETHGCCDGLQQGSINRNQGAESTLAYLISHLSVLKEAEALRQEKPVQTTLITASVLSSKIS</sequence>
<dbReference type="Gene3D" id="1.50.10.20">
    <property type="match status" value="1"/>
</dbReference>
<evidence type="ECO:0000259" key="2">
    <source>
        <dbReference type="Pfam" id="PF13439"/>
    </source>
</evidence>
<dbReference type="PANTHER" id="PTHR12526:SF572">
    <property type="entry name" value="BLL5144 PROTEIN"/>
    <property type="match status" value="1"/>
</dbReference>
<protein>
    <submittedName>
        <fullName evidence="3">Glycosyltransferase</fullName>
        <ecNumber evidence="3">2.4.-.-</ecNumber>
    </submittedName>
</protein>
<dbReference type="Pfam" id="PF00534">
    <property type="entry name" value="Glycos_transf_1"/>
    <property type="match status" value="1"/>
</dbReference>
<evidence type="ECO:0000259" key="1">
    <source>
        <dbReference type="Pfam" id="PF00534"/>
    </source>
</evidence>
<dbReference type="EMBL" id="CP107006">
    <property type="protein sequence ID" value="UYQ94684.1"/>
    <property type="molecule type" value="Genomic_DNA"/>
</dbReference>
<keyword evidence="3" id="KW-0808">Transferase</keyword>
<keyword evidence="3" id="KW-0328">Glycosyltransferase</keyword>
<dbReference type="PANTHER" id="PTHR12526">
    <property type="entry name" value="GLYCOSYLTRANSFERASE"/>
    <property type="match status" value="1"/>
</dbReference>
<dbReference type="Proteomes" id="UP001162741">
    <property type="component" value="Chromosome"/>
</dbReference>
<dbReference type="SUPFAM" id="SSF53756">
    <property type="entry name" value="UDP-Glycosyltransferase/glycogen phosphorylase"/>
    <property type="match status" value="1"/>
</dbReference>
<dbReference type="SUPFAM" id="SSF48208">
    <property type="entry name" value="Six-hairpin glycosidases"/>
    <property type="match status" value="1"/>
</dbReference>
<dbReference type="InterPro" id="IPR001296">
    <property type="entry name" value="Glyco_trans_1"/>
</dbReference>
<dbReference type="Pfam" id="PF13439">
    <property type="entry name" value="Glyco_transf_4"/>
    <property type="match status" value="1"/>
</dbReference>
<dbReference type="EC" id="2.4.-.-" evidence="3"/>